<dbReference type="PANTHER" id="PTHR22916">
    <property type="entry name" value="GLYCOSYLTRANSFERASE"/>
    <property type="match status" value="1"/>
</dbReference>
<dbReference type="Gene3D" id="3.90.550.10">
    <property type="entry name" value="Spore Coat Polysaccharide Biosynthesis Protein SpsA, Chain A"/>
    <property type="match status" value="1"/>
</dbReference>
<dbReference type="RefSeq" id="WP_067027209.1">
    <property type="nucleotide sequence ID" value="NZ_CP038256.1"/>
</dbReference>
<reference evidence="3 4" key="1">
    <citation type="submission" date="2016-05" db="EMBL/GenBank/DDBJ databases">
        <authorList>
            <person name="Lavstsen T."/>
            <person name="Jespersen J.S."/>
        </authorList>
    </citation>
    <scope>NUCLEOTIDE SEQUENCE [LARGE SCALE GENOMIC DNA]</scope>
    <source>
        <strain evidence="3 4">YLB-01</strain>
    </source>
</reference>
<accession>A0A1B9N954</accession>
<dbReference type="Pfam" id="PF00535">
    <property type="entry name" value="Glycos_transf_2"/>
    <property type="match status" value="1"/>
</dbReference>
<comment type="caution">
    <text evidence="3">The sequence shown here is derived from an EMBL/GenBank/DDBJ whole genome shotgun (WGS) entry which is preliminary data.</text>
</comment>
<evidence type="ECO:0000256" key="2">
    <source>
        <dbReference type="ARBA" id="ARBA00022679"/>
    </source>
</evidence>
<dbReference type="GO" id="GO:0016757">
    <property type="term" value="F:glycosyltransferase activity"/>
    <property type="evidence" value="ECO:0007669"/>
    <property type="project" value="UniProtKB-KW"/>
</dbReference>
<organism evidence="3 4">
    <name type="scientific">Microbacterium sediminis</name>
    <dbReference type="NCBI Taxonomy" id="904291"/>
    <lineage>
        <taxon>Bacteria</taxon>
        <taxon>Bacillati</taxon>
        <taxon>Actinomycetota</taxon>
        <taxon>Actinomycetes</taxon>
        <taxon>Micrococcales</taxon>
        <taxon>Microbacteriaceae</taxon>
        <taxon>Microbacterium</taxon>
    </lineage>
</organism>
<dbReference type="Proteomes" id="UP000093355">
    <property type="component" value="Unassembled WGS sequence"/>
</dbReference>
<evidence type="ECO:0000313" key="3">
    <source>
        <dbReference type="EMBL" id="OCG73120.1"/>
    </source>
</evidence>
<sequence length="336" mass="37896">MHPLLTIVVPAYDAAAYLDRALSPLRGVAGIEVVVVDDGSRDDTGAIADRYAAEEPEIFRVIHQRNAGHGGAINAGIAAARGTYLKVLDADDWIDRLALTRVLTTLTRLERTGGVDALVTNYVHERVGRSRRTTRYSNVMPAGHVFGWEEVGEFGRRQYLMMHALTYRTALLREAELTLPEHTFYVDNLYVVRPLAHTRRLYYLDVDLYRYFIGRADQSVNDAVMVRRVDQQLRVTRLVLAALPHPDDVPQGLYGYLLHHVEVLCGITSALLVRAGGSEHLEQRRELWREIKHESPWIYSHLRHGMIGTSANLPGPVGRRATLLTYRVARRVVGFS</sequence>
<gene>
    <name evidence="3" type="ORF">A7J15_09245</name>
</gene>
<dbReference type="CDD" id="cd00761">
    <property type="entry name" value="Glyco_tranf_GTA_type"/>
    <property type="match status" value="1"/>
</dbReference>
<dbReference type="OrthoDB" id="396512at2"/>
<evidence type="ECO:0000313" key="4">
    <source>
        <dbReference type="Proteomes" id="UP000093355"/>
    </source>
</evidence>
<dbReference type="AlphaFoldDB" id="A0A1B9N954"/>
<dbReference type="InterPro" id="IPR029044">
    <property type="entry name" value="Nucleotide-diphossugar_trans"/>
</dbReference>
<evidence type="ECO:0000256" key="1">
    <source>
        <dbReference type="ARBA" id="ARBA00022676"/>
    </source>
</evidence>
<dbReference type="STRING" id="904291.A7J15_09245"/>
<keyword evidence="2 3" id="KW-0808">Transferase</keyword>
<dbReference type="InterPro" id="IPR001173">
    <property type="entry name" value="Glyco_trans_2-like"/>
</dbReference>
<protein>
    <submittedName>
        <fullName evidence="3">Glycosyl transferase</fullName>
    </submittedName>
</protein>
<name>A0A1B9N954_9MICO</name>
<keyword evidence="4" id="KW-1185">Reference proteome</keyword>
<keyword evidence="1" id="KW-0328">Glycosyltransferase</keyword>
<proteinExistence type="predicted"/>
<dbReference type="PANTHER" id="PTHR22916:SF51">
    <property type="entry name" value="GLYCOSYLTRANSFERASE EPSH-RELATED"/>
    <property type="match status" value="1"/>
</dbReference>
<dbReference type="SUPFAM" id="SSF53448">
    <property type="entry name" value="Nucleotide-diphospho-sugar transferases"/>
    <property type="match status" value="1"/>
</dbReference>
<dbReference type="EMBL" id="LXMD01000027">
    <property type="protein sequence ID" value="OCG73120.1"/>
    <property type="molecule type" value="Genomic_DNA"/>
</dbReference>